<keyword evidence="2" id="KW-0732">Signal</keyword>
<evidence type="ECO:0000313" key="4">
    <source>
        <dbReference type="Proteomes" id="UP001155057"/>
    </source>
</evidence>
<feature type="region of interest" description="Disordered" evidence="1">
    <location>
        <begin position="179"/>
        <end position="211"/>
    </location>
</feature>
<reference evidence="3" key="1">
    <citation type="submission" date="2022-08" db="EMBL/GenBank/DDBJ databases">
        <title>Genomic Encyclopedia of Type Strains, Phase V (KMG-V): Genome sequencing to study the core and pangenomes of soil and plant-associated prokaryotes.</title>
        <authorList>
            <person name="Whitman W."/>
        </authorList>
    </citation>
    <scope>NUCLEOTIDE SEQUENCE</scope>
    <source>
        <strain evidence="3">SP3049</strain>
    </source>
</reference>
<gene>
    <name evidence="3" type="ORF">GGP61_003687</name>
</gene>
<dbReference type="EMBL" id="JANUAE010000025">
    <property type="protein sequence ID" value="MCS3712051.1"/>
    <property type="molecule type" value="Genomic_DNA"/>
</dbReference>
<sequence>MKWGFRYRFAFLVGLVALTFAGGAFAQSSDQPEPVPRELAAALIGSGFGGESTDFFVGTLPSGLPDDFTLPEGAQVLGGVSTDGFGFPRNPFGSSSPPERRIIVADVPSRSSSVKARHDSTLVGRGWSRMTSVPPNQQVFQRRQSSSTALFCREDTVLRRFISSQGHEGARLKVECRTGGPMSRLRNRPQSSAGLMRDVPRPSLEPPSEAAIVSGRRRIGSFSSHPRVASDLSSVELASHYADQLRDQGWTLKARKEDRGAVNQSWRLEDDSGWRGFLVVMPFPGTLEKKILFHIAQQWDRQRPNRASPGRLRGAALPHTEGHLHVLRDARGGWDGRPSVKGQRLHVPLGATCLHAE</sequence>
<dbReference type="Proteomes" id="UP001155057">
    <property type="component" value="Unassembled WGS sequence"/>
</dbReference>
<feature type="signal peptide" evidence="2">
    <location>
        <begin position="1"/>
        <end position="26"/>
    </location>
</feature>
<accession>A0A9X2TBH6</accession>
<dbReference type="AlphaFoldDB" id="A0A9X2TBH6"/>
<evidence type="ECO:0000256" key="2">
    <source>
        <dbReference type="SAM" id="SignalP"/>
    </source>
</evidence>
<protein>
    <submittedName>
        <fullName evidence="3">Uncharacterized protein</fullName>
    </submittedName>
</protein>
<organism evidence="3 4">
    <name type="scientific">Salinibacter ruber</name>
    <dbReference type="NCBI Taxonomy" id="146919"/>
    <lineage>
        <taxon>Bacteria</taxon>
        <taxon>Pseudomonadati</taxon>
        <taxon>Rhodothermota</taxon>
        <taxon>Rhodothermia</taxon>
        <taxon>Rhodothermales</taxon>
        <taxon>Salinibacteraceae</taxon>
        <taxon>Salinibacter</taxon>
    </lineage>
</organism>
<name>A0A9X2TBH6_9BACT</name>
<evidence type="ECO:0000256" key="1">
    <source>
        <dbReference type="SAM" id="MobiDB-lite"/>
    </source>
</evidence>
<proteinExistence type="predicted"/>
<evidence type="ECO:0000313" key="3">
    <source>
        <dbReference type="EMBL" id="MCS3712051.1"/>
    </source>
</evidence>
<comment type="caution">
    <text evidence="3">The sequence shown here is derived from an EMBL/GenBank/DDBJ whole genome shotgun (WGS) entry which is preliminary data.</text>
</comment>
<feature type="chain" id="PRO_5041155418" evidence="2">
    <location>
        <begin position="27"/>
        <end position="357"/>
    </location>
</feature>